<dbReference type="PANTHER" id="PTHR33112">
    <property type="entry name" value="DOMAIN PROTEIN, PUTATIVE-RELATED"/>
    <property type="match status" value="1"/>
</dbReference>
<sequence length="636" mass="70206">MLASVKDGCKSCILLSDIISQFVPCSNLSGLRLLVDCTLHIAAYSKEKSKFQFAIEVYVQPGVCLPWKNIGQANTVPAAPSTAESVALIRKWLHDCQTSHTSCQDRRTPTLPSRIIKVGESFDDVSLYITKDGEKGSYIALSHCWGGKTPLATTRSTLQSHQESIQFDANSKTFAEAVDVTRALGFQYLWIDSVCIVQDDADDWIAEAAKMRDIYSHATLTLAADGAEDTSQGLFGIGRLDARISANKTCIVTTQDTNGSSVEVYGRLRSTMPSDPNTAPHSSLGSKTSKLSTRAWVLQERMLSPCTVHFNDEELVWSCFGQQRCECRWIAGASESGHFRRLLLTAGNPSPELERNLLIEWPKVVEEFTTKGLTYPKDRLPALSGLATLLQEKTTSRYLAGLWSEDMAYSLLWIAHHAAASNMGQPIIRIPVVPYAPSWSWASVIGSIRYIDRHLDQFTHRRSGNDEVKPIINVLQATTTPATSNMYGPVTAGFVTVRGQVVSVQFDPLGGAWRPVRDAYYPSLEFEPTNAGATPKFIPDVLDEDPRFSLAARLGTLFTRFVLLRAATYLWHGSMSSESTEVVAILLEEVPVESLGEGVQLPSGVEVVYQRRGIILHAFHSQKVWKDVPMRTVTIA</sequence>
<name>A0AA40K3B6_9PEZI</name>
<dbReference type="InterPro" id="IPR010730">
    <property type="entry name" value="HET"/>
</dbReference>
<accession>A0AA40K3B6</accession>
<dbReference type="PANTHER" id="PTHR33112:SF16">
    <property type="entry name" value="HETEROKARYON INCOMPATIBILITY DOMAIN-CONTAINING PROTEIN"/>
    <property type="match status" value="1"/>
</dbReference>
<reference evidence="2" key="1">
    <citation type="submission" date="2023-06" db="EMBL/GenBank/DDBJ databases">
        <title>Genome-scale phylogeny and comparative genomics of the fungal order Sordariales.</title>
        <authorList>
            <consortium name="Lawrence Berkeley National Laboratory"/>
            <person name="Hensen N."/>
            <person name="Bonometti L."/>
            <person name="Westerberg I."/>
            <person name="Brannstrom I.O."/>
            <person name="Guillou S."/>
            <person name="Cros-Aarteil S."/>
            <person name="Calhoun S."/>
            <person name="Haridas S."/>
            <person name="Kuo A."/>
            <person name="Mondo S."/>
            <person name="Pangilinan J."/>
            <person name="Riley R."/>
            <person name="Labutti K."/>
            <person name="Andreopoulos B."/>
            <person name="Lipzen A."/>
            <person name="Chen C."/>
            <person name="Yanf M."/>
            <person name="Daum C."/>
            <person name="Ng V."/>
            <person name="Clum A."/>
            <person name="Steindorff A."/>
            <person name="Ohm R."/>
            <person name="Martin F."/>
            <person name="Silar P."/>
            <person name="Natvig D."/>
            <person name="Lalanne C."/>
            <person name="Gautier V."/>
            <person name="Ament-Velasquez S.L."/>
            <person name="Kruys A."/>
            <person name="Hutchinson M.I."/>
            <person name="Powell A.J."/>
            <person name="Barry K."/>
            <person name="Miller A.N."/>
            <person name="Grigoriev I.V."/>
            <person name="Debuchy R."/>
            <person name="Gladieux P."/>
            <person name="Thoren M.H."/>
            <person name="Johannesson H."/>
        </authorList>
    </citation>
    <scope>NUCLEOTIDE SEQUENCE</scope>
    <source>
        <strain evidence="2">CBS 540.89</strain>
    </source>
</reference>
<organism evidence="2 3">
    <name type="scientific">Apiosordaria backusii</name>
    <dbReference type="NCBI Taxonomy" id="314023"/>
    <lineage>
        <taxon>Eukaryota</taxon>
        <taxon>Fungi</taxon>
        <taxon>Dikarya</taxon>
        <taxon>Ascomycota</taxon>
        <taxon>Pezizomycotina</taxon>
        <taxon>Sordariomycetes</taxon>
        <taxon>Sordariomycetidae</taxon>
        <taxon>Sordariales</taxon>
        <taxon>Lasiosphaeriaceae</taxon>
        <taxon>Apiosordaria</taxon>
    </lineage>
</organism>
<gene>
    <name evidence="2" type="ORF">B0T21DRAFT_407498</name>
</gene>
<evidence type="ECO:0000313" key="2">
    <source>
        <dbReference type="EMBL" id="KAK0744389.1"/>
    </source>
</evidence>
<feature type="domain" description="Heterokaryon incompatibility" evidence="1">
    <location>
        <begin position="138"/>
        <end position="300"/>
    </location>
</feature>
<dbReference type="Proteomes" id="UP001172159">
    <property type="component" value="Unassembled WGS sequence"/>
</dbReference>
<comment type="caution">
    <text evidence="2">The sequence shown here is derived from an EMBL/GenBank/DDBJ whole genome shotgun (WGS) entry which is preliminary data.</text>
</comment>
<evidence type="ECO:0000313" key="3">
    <source>
        <dbReference type="Proteomes" id="UP001172159"/>
    </source>
</evidence>
<evidence type="ECO:0000259" key="1">
    <source>
        <dbReference type="Pfam" id="PF06985"/>
    </source>
</evidence>
<proteinExistence type="predicted"/>
<dbReference type="AlphaFoldDB" id="A0AA40K3B6"/>
<dbReference type="Pfam" id="PF06985">
    <property type="entry name" value="HET"/>
    <property type="match status" value="1"/>
</dbReference>
<protein>
    <submittedName>
        <fullName evidence="2">Heterokaryon incompatibility protein-domain-containing protein</fullName>
    </submittedName>
</protein>
<dbReference type="EMBL" id="JAUKTV010000002">
    <property type="protein sequence ID" value="KAK0744389.1"/>
    <property type="molecule type" value="Genomic_DNA"/>
</dbReference>
<keyword evidence="3" id="KW-1185">Reference proteome</keyword>